<accession>A0A1C7NGP2</accession>
<dbReference type="STRING" id="101091.A0A1C7NGP2"/>
<dbReference type="OrthoDB" id="2262127at2759"/>
<comment type="caution">
    <text evidence="1">The sequence shown here is derived from an EMBL/GenBank/DDBJ whole genome shotgun (WGS) entry which is preliminary data.</text>
</comment>
<evidence type="ECO:0000313" key="1">
    <source>
        <dbReference type="EMBL" id="OBZ88205.1"/>
    </source>
</evidence>
<organism evidence="1 2">
    <name type="scientific">Choanephora cucurbitarum</name>
    <dbReference type="NCBI Taxonomy" id="101091"/>
    <lineage>
        <taxon>Eukaryota</taxon>
        <taxon>Fungi</taxon>
        <taxon>Fungi incertae sedis</taxon>
        <taxon>Mucoromycota</taxon>
        <taxon>Mucoromycotina</taxon>
        <taxon>Mucoromycetes</taxon>
        <taxon>Mucorales</taxon>
        <taxon>Mucorineae</taxon>
        <taxon>Choanephoraceae</taxon>
        <taxon>Choanephoroideae</taxon>
        <taxon>Choanephora</taxon>
    </lineage>
</organism>
<gene>
    <name evidence="1" type="ORF">A0J61_03753</name>
</gene>
<dbReference type="AlphaFoldDB" id="A0A1C7NGP2"/>
<sequence>MSGLVSFVLTKADKLPIVGAPINQATTWYYSKKESENAMEPLPPPPYESSALEKEKVADGVSLIQMATELYPQQQALHLYLMGIDKLLTALPVDTDPLVKSSLEAKLIEFKQKANLILSDPLEKASLSPTEQQQALGGLAQLIIQAAVLSAVTLKKSPIPSMVHQILCWSKAGWIKIDQACCLQERATRIAHLGLEKAIEMDQHYKAHQWVAEVFYTGCTAILKAGVAYAETEK</sequence>
<reference evidence="1 2" key="1">
    <citation type="submission" date="2016-03" db="EMBL/GenBank/DDBJ databases">
        <title>Choanephora cucurbitarum.</title>
        <authorList>
            <person name="Min B."/>
            <person name="Park H."/>
            <person name="Park J.-H."/>
            <person name="Shin H.-D."/>
            <person name="Choi I.-G."/>
        </authorList>
    </citation>
    <scope>NUCLEOTIDE SEQUENCE [LARGE SCALE GENOMIC DNA]</scope>
    <source>
        <strain evidence="1 2">KUS-F28377</strain>
    </source>
</reference>
<evidence type="ECO:0000313" key="2">
    <source>
        <dbReference type="Proteomes" id="UP000093000"/>
    </source>
</evidence>
<proteinExistence type="predicted"/>
<dbReference type="EMBL" id="LUGH01000168">
    <property type="protein sequence ID" value="OBZ88205.1"/>
    <property type="molecule type" value="Genomic_DNA"/>
</dbReference>
<dbReference type="InterPro" id="IPR036181">
    <property type="entry name" value="MIT_dom_sf"/>
</dbReference>
<name>A0A1C7NGP2_9FUNG</name>
<protein>
    <submittedName>
        <fullName evidence="1">Uncharacterized protein</fullName>
    </submittedName>
</protein>
<dbReference type="Proteomes" id="UP000093000">
    <property type="component" value="Unassembled WGS sequence"/>
</dbReference>
<dbReference type="InParanoid" id="A0A1C7NGP2"/>
<dbReference type="SUPFAM" id="SSF116846">
    <property type="entry name" value="MIT domain"/>
    <property type="match status" value="1"/>
</dbReference>
<keyword evidence="2" id="KW-1185">Reference proteome</keyword>